<name>W6RLX2_9HYPH</name>
<dbReference type="EMBL" id="HG916855">
    <property type="protein sequence ID" value="CDM61804.1"/>
    <property type="molecule type" value="Genomic_DNA"/>
</dbReference>
<dbReference type="HOGENOM" id="CLU_2791158_0_0_5"/>
<evidence type="ECO:0000313" key="2">
    <source>
        <dbReference type="Proteomes" id="UP000019443"/>
    </source>
</evidence>
<keyword evidence="1" id="KW-0614">Plasmid</keyword>
<geneLocation type="plasmid" evidence="1 2">
    <name>pLPU83d</name>
</geneLocation>
<sequence length="68" mass="7488">MERAVRHTHISNGFRFARLERYRRSYRPSAALSAAPKLGISIADGVDANLLKGLTTAITKKKAVFEAS</sequence>
<protein>
    <submittedName>
        <fullName evidence="1">Uncharacterized protein</fullName>
    </submittedName>
</protein>
<evidence type="ECO:0000313" key="1">
    <source>
        <dbReference type="EMBL" id="CDM61804.1"/>
    </source>
</evidence>
<dbReference type="PATRIC" id="fig|348824.6.peg.6058"/>
<proteinExistence type="predicted"/>
<organism evidence="1 2">
    <name type="scientific">Rhizobium favelukesii</name>
    <dbReference type="NCBI Taxonomy" id="348824"/>
    <lineage>
        <taxon>Bacteria</taxon>
        <taxon>Pseudomonadati</taxon>
        <taxon>Pseudomonadota</taxon>
        <taxon>Alphaproteobacteria</taxon>
        <taxon>Hyphomicrobiales</taxon>
        <taxon>Rhizobiaceae</taxon>
        <taxon>Rhizobium/Agrobacterium group</taxon>
        <taxon>Rhizobium</taxon>
    </lineage>
</organism>
<gene>
    <name evidence="1" type="ORF">LPU83_pLPU83d_0433</name>
</gene>
<dbReference type="KEGG" id="rhl:LPU83_pLPU83d_0433"/>
<dbReference type="AlphaFoldDB" id="W6RLX2"/>
<keyword evidence="2" id="KW-1185">Reference proteome</keyword>
<accession>W6RLX2</accession>
<dbReference type="Proteomes" id="UP000019443">
    <property type="component" value="Plasmid pLPU83d"/>
</dbReference>
<reference evidence="1" key="1">
    <citation type="submission" date="2013-11" db="EMBL/GenBank/DDBJ databases">
        <title>Draft genome sequence of the broad-host-range Rhizobium sp. LPU83 strain, a member of the low-genetic diversity Oregon-like Rhizobium sp. group.</title>
        <authorList>
            <person name="Wibberg D."/>
            <person name="Puehler A."/>
            <person name="Schlueter A."/>
        </authorList>
    </citation>
    <scope>NUCLEOTIDE SEQUENCE [LARGE SCALE GENOMIC DNA]</scope>
    <source>
        <strain evidence="1">LPU83</strain>
        <plasmid evidence="1">pLPU83d</plasmid>
    </source>
</reference>